<dbReference type="InterPro" id="IPR006311">
    <property type="entry name" value="TAT_signal"/>
</dbReference>
<dbReference type="EMBL" id="FNFE01000001">
    <property type="protein sequence ID" value="SDJ67417.1"/>
    <property type="molecule type" value="Genomic_DNA"/>
</dbReference>
<keyword evidence="2" id="KW-1185">Reference proteome</keyword>
<name>A0A1G8VND3_9EURY</name>
<dbReference type="RefSeq" id="WP_139171275.1">
    <property type="nucleotide sequence ID" value="NZ_FNFE01000001.1"/>
</dbReference>
<proteinExistence type="predicted"/>
<protein>
    <submittedName>
        <fullName evidence="1">Uncharacterized protein</fullName>
    </submittedName>
</protein>
<reference evidence="2" key="1">
    <citation type="submission" date="2016-10" db="EMBL/GenBank/DDBJ databases">
        <authorList>
            <person name="Varghese N."/>
            <person name="Submissions S."/>
        </authorList>
    </citation>
    <scope>NUCLEOTIDE SEQUENCE [LARGE SCALE GENOMIC DNA]</scope>
    <source>
        <strain evidence="2">B4,CECT 8067,JCM 17497</strain>
    </source>
</reference>
<organism evidence="1 2">
    <name type="scientific">Natronorubrum texcoconense</name>
    <dbReference type="NCBI Taxonomy" id="1095776"/>
    <lineage>
        <taxon>Archaea</taxon>
        <taxon>Methanobacteriati</taxon>
        <taxon>Methanobacteriota</taxon>
        <taxon>Stenosarchaea group</taxon>
        <taxon>Halobacteria</taxon>
        <taxon>Halobacteriales</taxon>
        <taxon>Natrialbaceae</taxon>
        <taxon>Natronorubrum</taxon>
    </lineage>
</organism>
<gene>
    <name evidence="1" type="ORF">SAMN04515672_1419</name>
</gene>
<evidence type="ECO:0000313" key="1">
    <source>
        <dbReference type="EMBL" id="SDJ67417.1"/>
    </source>
</evidence>
<dbReference type="AlphaFoldDB" id="A0A1G8VND3"/>
<dbReference type="Proteomes" id="UP000198882">
    <property type="component" value="Unassembled WGS sequence"/>
</dbReference>
<dbReference type="PROSITE" id="PS51318">
    <property type="entry name" value="TAT"/>
    <property type="match status" value="1"/>
</dbReference>
<evidence type="ECO:0000313" key="2">
    <source>
        <dbReference type="Proteomes" id="UP000198882"/>
    </source>
</evidence>
<accession>A0A1G8VND3</accession>
<sequence>MKDSSDNTRSRRTVLKGASTGVVGSIAALSSVSSAQASTDDEEPEWTNTYIESSTDEMFGTEYLLEQSLAIEYFGDDDAFDDTVHKYRVAGSTVARMEDEDGGWQDPYETGGDVGNAAIDEHTLSIDINSNDIKLWDSNDPEYLGGFPVFEDGGGVDYSEVAEYTIKAAVNKHPYGRAAFTAHEIYSQLQNIQDASGPDRSREFEWSYSYDEVVADASHYYEFMIEDDDICKQEGIQIYSTASNSANGEVEVHATATVPQLADPGLCW</sequence>